<keyword evidence="1" id="KW-0732">Signal</keyword>
<accession>A0A848LU83</accession>
<proteinExistence type="predicted"/>
<feature type="signal peptide" evidence="1">
    <location>
        <begin position="1"/>
        <end position="21"/>
    </location>
</feature>
<sequence length="333" mass="35840">MKGKSAVLGLLAAGWAAVAPAQQAGEQLTGVYRKDGAELAVLQGDNETLLYYGAGFPQGQSVGTCECPLVLQKKDSATRWSLKSTDSEDTWTLRLEPGRLSLTGGSPECCGAGWPGEEAFSRQGAVPPRTCKVKAPRAYFHAPDARNTQRKAFVVAGDTVQAFVPAIEPDFVPARFAAKRVTVGMLRREQLECQPQQGSAPAASASTVDVKPIAGRWVAVDRKGKGFILNEYCDANVPSIDIKAPGVLNIDYGQEDEEVEVKGLKPGAAGAYSVDVQFSGGQRETLAWKVVDAKRSVIELRGRTQYFAKGQLYVREDKKGGIPVKKEKCEPHE</sequence>
<dbReference type="RefSeq" id="WP_169350376.1">
    <property type="nucleotide sequence ID" value="NZ_JABBJJ010000302.1"/>
</dbReference>
<dbReference type="EMBL" id="JABBJJ010000302">
    <property type="protein sequence ID" value="NMO21180.1"/>
    <property type="molecule type" value="Genomic_DNA"/>
</dbReference>
<dbReference type="Proteomes" id="UP000518300">
    <property type="component" value="Unassembled WGS sequence"/>
</dbReference>
<evidence type="ECO:0008006" key="4">
    <source>
        <dbReference type="Google" id="ProtNLM"/>
    </source>
</evidence>
<reference evidence="2 3" key="1">
    <citation type="submission" date="2020-04" db="EMBL/GenBank/DDBJ databases">
        <title>Draft genome of Pyxidicoccus fallax type strain.</title>
        <authorList>
            <person name="Whitworth D.E."/>
        </authorList>
    </citation>
    <scope>NUCLEOTIDE SEQUENCE [LARGE SCALE GENOMIC DNA]</scope>
    <source>
        <strain evidence="2 3">DSM 14698</strain>
    </source>
</reference>
<comment type="caution">
    <text evidence="2">The sequence shown here is derived from an EMBL/GenBank/DDBJ whole genome shotgun (WGS) entry which is preliminary data.</text>
</comment>
<keyword evidence="3" id="KW-1185">Reference proteome</keyword>
<dbReference type="AlphaFoldDB" id="A0A848LU83"/>
<organism evidence="2 3">
    <name type="scientific">Pyxidicoccus fallax</name>
    <dbReference type="NCBI Taxonomy" id="394095"/>
    <lineage>
        <taxon>Bacteria</taxon>
        <taxon>Pseudomonadati</taxon>
        <taxon>Myxococcota</taxon>
        <taxon>Myxococcia</taxon>
        <taxon>Myxococcales</taxon>
        <taxon>Cystobacterineae</taxon>
        <taxon>Myxococcaceae</taxon>
        <taxon>Pyxidicoccus</taxon>
    </lineage>
</organism>
<gene>
    <name evidence="2" type="ORF">HG543_40980</name>
</gene>
<evidence type="ECO:0000256" key="1">
    <source>
        <dbReference type="SAM" id="SignalP"/>
    </source>
</evidence>
<feature type="chain" id="PRO_5032963737" description="Lipoprotein" evidence="1">
    <location>
        <begin position="22"/>
        <end position="333"/>
    </location>
</feature>
<evidence type="ECO:0000313" key="3">
    <source>
        <dbReference type="Proteomes" id="UP000518300"/>
    </source>
</evidence>
<name>A0A848LU83_9BACT</name>
<protein>
    <recommendedName>
        <fullName evidence="4">Lipoprotein</fullName>
    </recommendedName>
</protein>
<evidence type="ECO:0000313" key="2">
    <source>
        <dbReference type="EMBL" id="NMO21180.1"/>
    </source>
</evidence>